<reference evidence="6 7" key="1">
    <citation type="submission" date="2018-10" db="EMBL/GenBank/DDBJ databases">
        <title>Phylogenomics of Brevibacillus.</title>
        <authorList>
            <person name="Dunlap C."/>
        </authorList>
    </citation>
    <scope>NUCLEOTIDE SEQUENCE [LARGE SCALE GENOMIC DNA]</scope>
    <source>
        <strain evidence="6 7">JCM 15774</strain>
    </source>
</reference>
<dbReference type="InterPro" id="IPR029016">
    <property type="entry name" value="GAF-like_dom_sf"/>
</dbReference>
<dbReference type="PROSITE" id="PS51077">
    <property type="entry name" value="HTH_ICLR"/>
    <property type="match status" value="1"/>
</dbReference>
<organism evidence="6 7">
    <name type="scientific">Brevibacillus nitrificans</name>
    <dbReference type="NCBI Taxonomy" id="651560"/>
    <lineage>
        <taxon>Bacteria</taxon>
        <taxon>Bacillati</taxon>
        <taxon>Bacillota</taxon>
        <taxon>Bacilli</taxon>
        <taxon>Bacillales</taxon>
        <taxon>Paenibacillaceae</taxon>
        <taxon>Brevibacillus</taxon>
    </lineage>
</organism>
<dbReference type="EMBL" id="RHHU01000003">
    <property type="protein sequence ID" value="RNB88707.1"/>
    <property type="molecule type" value="Genomic_DNA"/>
</dbReference>
<name>A0A3M8DNZ2_9BACL</name>
<keyword evidence="2" id="KW-0238">DNA-binding</keyword>
<dbReference type="PROSITE" id="PS51078">
    <property type="entry name" value="ICLR_ED"/>
    <property type="match status" value="1"/>
</dbReference>
<dbReference type="InterPro" id="IPR036390">
    <property type="entry name" value="WH_DNA-bd_sf"/>
</dbReference>
<dbReference type="AlphaFoldDB" id="A0A3M8DNZ2"/>
<evidence type="ECO:0000256" key="2">
    <source>
        <dbReference type="ARBA" id="ARBA00023125"/>
    </source>
</evidence>
<dbReference type="Gene3D" id="3.30.450.40">
    <property type="match status" value="1"/>
</dbReference>
<dbReference type="GO" id="GO:0003677">
    <property type="term" value="F:DNA binding"/>
    <property type="evidence" value="ECO:0007669"/>
    <property type="project" value="UniProtKB-KW"/>
</dbReference>
<evidence type="ECO:0000256" key="3">
    <source>
        <dbReference type="ARBA" id="ARBA00023163"/>
    </source>
</evidence>
<sequence length="258" mass="29223">MSADQSMQTISRTIHILRCFSKEEKEISLAEFHHKLGLSKSSLQRILHTLVNFGFLEKDEKRKTYRLGNELYYLGKLVEEHSHLLTVTKPYLKAVRDRFGESVYLNIIENNERKCIAFEEGKHDLMTISYIGQTSPLYAGASAKLLLAYLPPEKLAMYLQQTTLQPITSSTVIDKERLADELAEVRQRGYASSNGERVVGVCSVSAPIFNRGGETIAGISISAPMIRVTDERCQEFVQAITQTARQISEEFKFSHTKD</sequence>
<dbReference type="InterPro" id="IPR005471">
    <property type="entry name" value="Tscrpt_reg_IclR_N"/>
</dbReference>
<dbReference type="GO" id="GO:0045892">
    <property type="term" value="P:negative regulation of DNA-templated transcription"/>
    <property type="evidence" value="ECO:0007669"/>
    <property type="project" value="TreeGrafter"/>
</dbReference>
<dbReference type="PANTHER" id="PTHR30136">
    <property type="entry name" value="HELIX-TURN-HELIX TRANSCRIPTIONAL REGULATOR, ICLR FAMILY"/>
    <property type="match status" value="1"/>
</dbReference>
<comment type="caution">
    <text evidence="6">The sequence shown here is derived from an EMBL/GenBank/DDBJ whole genome shotgun (WGS) entry which is preliminary data.</text>
</comment>
<dbReference type="Pfam" id="PF09339">
    <property type="entry name" value="HTH_IclR"/>
    <property type="match status" value="1"/>
</dbReference>
<evidence type="ECO:0000259" key="5">
    <source>
        <dbReference type="PROSITE" id="PS51078"/>
    </source>
</evidence>
<dbReference type="SUPFAM" id="SSF55781">
    <property type="entry name" value="GAF domain-like"/>
    <property type="match status" value="1"/>
</dbReference>
<dbReference type="SUPFAM" id="SSF46785">
    <property type="entry name" value="Winged helix' DNA-binding domain"/>
    <property type="match status" value="1"/>
</dbReference>
<keyword evidence="7" id="KW-1185">Reference proteome</keyword>
<dbReference type="PANTHER" id="PTHR30136:SF35">
    <property type="entry name" value="HTH-TYPE TRANSCRIPTIONAL REGULATOR RV1719"/>
    <property type="match status" value="1"/>
</dbReference>
<dbReference type="SMART" id="SM00346">
    <property type="entry name" value="HTH_ICLR"/>
    <property type="match status" value="1"/>
</dbReference>
<feature type="domain" description="IclR-ED" evidence="5">
    <location>
        <begin position="70"/>
        <end position="253"/>
    </location>
</feature>
<dbReference type="InterPro" id="IPR014757">
    <property type="entry name" value="Tscrpt_reg_IclR_C"/>
</dbReference>
<gene>
    <name evidence="6" type="ORF">EDM59_06255</name>
</gene>
<feature type="domain" description="HTH iclR-type" evidence="4">
    <location>
        <begin position="7"/>
        <end position="69"/>
    </location>
</feature>
<proteinExistence type="predicted"/>
<evidence type="ECO:0000313" key="6">
    <source>
        <dbReference type="EMBL" id="RNB88707.1"/>
    </source>
</evidence>
<keyword evidence="3" id="KW-0804">Transcription</keyword>
<dbReference type="InterPro" id="IPR036388">
    <property type="entry name" value="WH-like_DNA-bd_sf"/>
</dbReference>
<dbReference type="GO" id="GO:0003700">
    <property type="term" value="F:DNA-binding transcription factor activity"/>
    <property type="evidence" value="ECO:0007669"/>
    <property type="project" value="TreeGrafter"/>
</dbReference>
<dbReference type="Gene3D" id="1.10.10.10">
    <property type="entry name" value="Winged helix-like DNA-binding domain superfamily/Winged helix DNA-binding domain"/>
    <property type="match status" value="1"/>
</dbReference>
<dbReference type="InterPro" id="IPR050707">
    <property type="entry name" value="HTH_MetabolicPath_Reg"/>
</dbReference>
<evidence type="ECO:0000259" key="4">
    <source>
        <dbReference type="PROSITE" id="PS51077"/>
    </source>
</evidence>
<evidence type="ECO:0000256" key="1">
    <source>
        <dbReference type="ARBA" id="ARBA00023015"/>
    </source>
</evidence>
<dbReference type="Pfam" id="PF01614">
    <property type="entry name" value="IclR_C"/>
    <property type="match status" value="1"/>
</dbReference>
<protein>
    <submittedName>
        <fullName evidence="6">IclR family transcriptional regulator</fullName>
    </submittedName>
</protein>
<dbReference type="RefSeq" id="WP_122922804.1">
    <property type="nucleotide sequence ID" value="NZ_RHHU01000003.1"/>
</dbReference>
<dbReference type="Proteomes" id="UP000269573">
    <property type="component" value="Unassembled WGS sequence"/>
</dbReference>
<accession>A0A3M8DNZ2</accession>
<evidence type="ECO:0000313" key="7">
    <source>
        <dbReference type="Proteomes" id="UP000269573"/>
    </source>
</evidence>
<keyword evidence="1" id="KW-0805">Transcription regulation</keyword>